<evidence type="ECO:0000256" key="1">
    <source>
        <dbReference type="SAM" id="MobiDB-lite"/>
    </source>
</evidence>
<proteinExistence type="predicted"/>
<keyword evidence="3" id="KW-1185">Reference proteome</keyword>
<gene>
    <name evidence="2" type="ORF">Dda_7111</name>
</gene>
<sequence length="70" mass="7978">MVGPKKSKQTPIAENPTSTGAFKVETRPHRSIFKSGWHSLHRFRFKPGNHRLCCTKKLNPEIGLNRNPVI</sequence>
<accession>A0AAD6IXH1</accession>
<comment type="caution">
    <text evidence="2">The sequence shown here is derived from an EMBL/GenBank/DDBJ whole genome shotgun (WGS) entry which is preliminary data.</text>
</comment>
<evidence type="ECO:0000313" key="2">
    <source>
        <dbReference type="EMBL" id="KAJ6258192.1"/>
    </source>
</evidence>
<dbReference type="EMBL" id="JAQGDS010000009">
    <property type="protein sequence ID" value="KAJ6258192.1"/>
    <property type="molecule type" value="Genomic_DNA"/>
</dbReference>
<dbReference type="Proteomes" id="UP001221413">
    <property type="component" value="Unassembled WGS sequence"/>
</dbReference>
<organism evidence="2 3">
    <name type="scientific">Drechslerella dactyloides</name>
    <name type="common">Nematode-trapping fungus</name>
    <name type="synonym">Arthrobotrys dactyloides</name>
    <dbReference type="NCBI Taxonomy" id="74499"/>
    <lineage>
        <taxon>Eukaryota</taxon>
        <taxon>Fungi</taxon>
        <taxon>Dikarya</taxon>
        <taxon>Ascomycota</taxon>
        <taxon>Pezizomycotina</taxon>
        <taxon>Orbiliomycetes</taxon>
        <taxon>Orbiliales</taxon>
        <taxon>Orbiliaceae</taxon>
        <taxon>Drechslerella</taxon>
    </lineage>
</organism>
<evidence type="ECO:0000313" key="3">
    <source>
        <dbReference type="Proteomes" id="UP001221413"/>
    </source>
</evidence>
<protein>
    <submittedName>
        <fullName evidence="2">Uncharacterized protein</fullName>
    </submittedName>
</protein>
<reference evidence="2" key="1">
    <citation type="submission" date="2023-01" db="EMBL/GenBank/DDBJ databases">
        <title>The chitinases involved in constricting ring structure development in the nematode-trapping fungus Drechslerella dactyloides.</title>
        <authorList>
            <person name="Wang R."/>
            <person name="Zhang L."/>
            <person name="Tang P."/>
            <person name="Li S."/>
            <person name="Liang L."/>
        </authorList>
    </citation>
    <scope>NUCLEOTIDE SEQUENCE</scope>
    <source>
        <strain evidence="2">YMF1.00031</strain>
    </source>
</reference>
<feature type="region of interest" description="Disordered" evidence="1">
    <location>
        <begin position="1"/>
        <end position="25"/>
    </location>
</feature>
<dbReference type="AlphaFoldDB" id="A0AAD6IXH1"/>
<name>A0AAD6IXH1_DREDA</name>
<feature type="compositionally biased region" description="Polar residues" evidence="1">
    <location>
        <begin position="9"/>
        <end position="20"/>
    </location>
</feature>